<feature type="region of interest" description="Disordered" evidence="1">
    <location>
        <begin position="79"/>
        <end position="123"/>
    </location>
</feature>
<feature type="region of interest" description="Disordered" evidence="1">
    <location>
        <begin position="142"/>
        <end position="163"/>
    </location>
</feature>
<protein>
    <submittedName>
        <fullName evidence="2">Uncharacterized protein</fullName>
    </submittedName>
</protein>
<dbReference type="OrthoDB" id="48335at2759"/>
<evidence type="ECO:0000313" key="3">
    <source>
        <dbReference type="Proteomes" id="UP000693970"/>
    </source>
</evidence>
<reference evidence="2" key="2">
    <citation type="submission" date="2021-04" db="EMBL/GenBank/DDBJ databases">
        <authorList>
            <person name="Podell S."/>
        </authorList>
    </citation>
    <scope>NUCLEOTIDE SEQUENCE</scope>
    <source>
        <strain evidence="2">Hildebrandi</strain>
    </source>
</reference>
<evidence type="ECO:0000256" key="1">
    <source>
        <dbReference type="SAM" id="MobiDB-lite"/>
    </source>
</evidence>
<feature type="region of interest" description="Disordered" evidence="1">
    <location>
        <begin position="1"/>
        <end position="22"/>
    </location>
</feature>
<name>A0A9K3PHR8_9STRA</name>
<dbReference type="AlphaFoldDB" id="A0A9K3PHR8"/>
<organism evidence="2 3">
    <name type="scientific">Nitzschia inconspicua</name>
    <dbReference type="NCBI Taxonomy" id="303405"/>
    <lineage>
        <taxon>Eukaryota</taxon>
        <taxon>Sar</taxon>
        <taxon>Stramenopiles</taxon>
        <taxon>Ochrophyta</taxon>
        <taxon>Bacillariophyta</taxon>
        <taxon>Bacillariophyceae</taxon>
        <taxon>Bacillariophycidae</taxon>
        <taxon>Bacillariales</taxon>
        <taxon>Bacillariaceae</taxon>
        <taxon>Nitzschia</taxon>
    </lineage>
</organism>
<feature type="region of interest" description="Disordered" evidence="1">
    <location>
        <begin position="194"/>
        <end position="216"/>
    </location>
</feature>
<evidence type="ECO:0000313" key="2">
    <source>
        <dbReference type="EMBL" id="KAG7347680.1"/>
    </source>
</evidence>
<feature type="compositionally biased region" description="Polar residues" evidence="1">
    <location>
        <begin position="194"/>
        <end position="206"/>
    </location>
</feature>
<dbReference type="Proteomes" id="UP000693970">
    <property type="component" value="Unassembled WGS sequence"/>
</dbReference>
<dbReference type="EMBL" id="JAGRRH010000020">
    <property type="protein sequence ID" value="KAG7347680.1"/>
    <property type="molecule type" value="Genomic_DNA"/>
</dbReference>
<feature type="compositionally biased region" description="Low complexity" evidence="1">
    <location>
        <begin position="13"/>
        <end position="22"/>
    </location>
</feature>
<reference evidence="2" key="1">
    <citation type="journal article" date="2021" name="Sci. Rep.">
        <title>Diploid genomic architecture of Nitzschia inconspicua, an elite biomass production diatom.</title>
        <authorList>
            <person name="Oliver A."/>
            <person name="Podell S."/>
            <person name="Pinowska A."/>
            <person name="Traller J.C."/>
            <person name="Smith S.R."/>
            <person name="McClure R."/>
            <person name="Beliaev A."/>
            <person name="Bohutskyi P."/>
            <person name="Hill E.A."/>
            <person name="Rabines A."/>
            <person name="Zheng H."/>
            <person name="Allen L.Z."/>
            <person name="Kuo A."/>
            <person name="Grigoriev I.V."/>
            <person name="Allen A.E."/>
            <person name="Hazlebeck D."/>
            <person name="Allen E.E."/>
        </authorList>
    </citation>
    <scope>NUCLEOTIDE SEQUENCE</scope>
    <source>
        <strain evidence="2">Hildebrandi</strain>
    </source>
</reference>
<keyword evidence="3" id="KW-1185">Reference proteome</keyword>
<accession>A0A9K3PHR8</accession>
<sequence length="515" mass="58174">MDSSPSVNRRRLPTTTATTTETTTRTILRIKRRRTEEPVSCLRLEGVARVPTEVGDDYGDEDGTLTLEEQNYLQKHHCELQQPRPKVSSTRKRSSAVLWKRFDPNDKNNNAGDEEQREDASSSLLANQRCYRIVNAVLTNDDPTEEEMNARDAAGPSRHSKRRKLMVLDTATTASSSQMSDGNRQNLVTSPLHSLLQGSTGSNIPSGPTKKKKKNPLKVLDPLTRIVDDSLQEVLAGSRSSEAHFHMLTTDTRFTLQDPIQQRQWMTWCHSSGGGNLLHCCALWNDASTAHLLLQHCQQHGTHHSSNNSNNNATLSLLVETTDADGRTPYEVAQLVGHETVCQVLEAYGGDTSNYVYDIFYLDNDENNNHQRTSSENSGYDAGRGPDTNSDKDDDGDEAPIMTAELVSGVGYWTPEGELILEANEKNARSLSHETEGDIDSNCEEYGANDYPEDEEGDGDEFDDMRRMHQYPHQHLPWRYDDDYEDFDEDFDEVPYQVNDDDQYDVYDWEDDLQE</sequence>
<gene>
    <name evidence="2" type="ORF">IV203_016385</name>
</gene>
<comment type="caution">
    <text evidence="2">The sequence shown here is derived from an EMBL/GenBank/DDBJ whole genome shotgun (WGS) entry which is preliminary data.</text>
</comment>
<proteinExistence type="predicted"/>
<feature type="region of interest" description="Disordered" evidence="1">
    <location>
        <begin position="367"/>
        <end position="398"/>
    </location>
</feature>